<evidence type="ECO:0000313" key="2">
    <source>
        <dbReference type="Proteomes" id="UP001415857"/>
    </source>
</evidence>
<reference evidence="1 2" key="1">
    <citation type="journal article" date="2024" name="Plant J.">
        <title>Genome sequences and population genomics reveal climatic adaptation and genomic divergence between two closely related sweetgum species.</title>
        <authorList>
            <person name="Xu W.Q."/>
            <person name="Ren C.Q."/>
            <person name="Zhang X.Y."/>
            <person name="Comes H.P."/>
            <person name="Liu X.H."/>
            <person name="Li Y.G."/>
            <person name="Kettle C.J."/>
            <person name="Jalonen R."/>
            <person name="Gaisberger H."/>
            <person name="Ma Y.Z."/>
            <person name="Qiu Y.X."/>
        </authorList>
    </citation>
    <scope>NUCLEOTIDE SEQUENCE [LARGE SCALE GENOMIC DNA]</scope>
    <source>
        <strain evidence="1">Hangzhou</strain>
    </source>
</reference>
<comment type="caution">
    <text evidence="1">The sequence shown here is derived from an EMBL/GenBank/DDBJ whole genome shotgun (WGS) entry which is preliminary data.</text>
</comment>
<keyword evidence="2" id="KW-1185">Reference proteome</keyword>
<evidence type="ECO:0000313" key="1">
    <source>
        <dbReference type="EMBL" id="KAK9277777.1"/>
    </source>
</evidence>
<gene>
    <name evidence="1" type="ORF">L1049_007324</name>
</gene>
<organism evidence="1 2">
    <name type="scientific">Liquidambar formosana</name>
    <name type="common">Formosan gum</name>
    <dbReference type="NCBI Taxonomy" id="63359"/>
    <lineage>
        <taxon>Eukaryota</taxon>
        <taxon>Viridiplantae</taxon>
        <taxon>Streptophyta</taxon>
        <taxon>Embryophyta</taxon>
        <taxon>Tracheophyta</taxon>
        <taxon>Spermatophyta</taxon>
        <taxon>Magnoliopsida</taxon>
        <taxon>eudicotyledons</taxon>
        <taxon>Gunneridae</taxon>
        <taxon>Pentapetalae</taxon>
        <taxon>Saxifragales</taxon>
        <taxon>Altingiaceae</taxon>
        <taxon>Liquidambar</taxon>
    </lineage>
</organism>
<sequence>MEIGSYAFSVYASFWMPRNRRKRNENSEYYRTAISKILFQFPTIFSHQQPDGPFGTLNIYDFDFVDVWRLLQVDPVELLAWILIFRKWHNSILSNCVFHDSEKSQLVSNRAGFCDFLRFKGPIVDPELASEMPRLLSVLCDLSVLLIDLR</sequence>
<accession>A0AAP0WSA8</accession>
<protein>
    <submittedName>
        <fullName evidence="1">Uncharacterized protein</fullName>
    </submittedName>
</protein>
<dbReference type="Proteomes" id="UP001415857">
    <property type="component" value="Unassembled WGS sequence"/>
</dbReference>
<dbReference type="EMBL" id="JBBPBK010000010">
    <property type="protein sequence ID" value="KAK9277777.1"/>
    <property type="molecule type" value="Genomic_DNA"/>
</dbReference>
<name>A0AAP0WSA8_LIQFO</name>
<dbReference type="AlphaFoldDB" id="A0AAP0WSA8"/>
<proteinExistence type="predicted"/>